<gene>
    <name evidence="2" type="ORF">GP475_11565</name>
</gene>
<dbReference type="EMBL" id="CP046884">
    <property type="protein sequence ID" value="QNQ91198.1"/>
    <property type="molecule type" value="Genomic_DNA"/>
</dbReference>
<feature type="transmembrane region" description="Helical" evidence="1">
    <location>
        <begin position="36"/>
        <end position="56"/>
    </location>
</feature>
<proteinExistence type="predicted"/>
<dbReference type="InterPro" id="IPR021414">
    <property type="entry name" value="DUF3054"/>
</dbReference>
<keyword evidence="1" id="KW-1133">Transmembrane helix</keyword>
<evidence type="ECO:0000313" key="3">
    <source>
        <dbReference type="Proteomes" id="UP000516320"/>
    </source>
</evidence>
<keyword evidence="1" id="KW-0812">Transmembrane</keyword>
<sequence length="124" mass="13601">MTKPAIAGIDALAIFLFALLARIAHNSADLPLSFLGILNSAWPFWLGLALAWAIIYIRRLPGLPLSPAGVLIWVCSVVVGLAIWGIKHAAFPHWSFILVAGITSAILLFGWRFLYSRFCTKKRG</sequence>
<protein>
    <submittedName>
        <fullName evidence="2">DUF3054 family protein</fullName>
    </submittedName>
</protein>
<dbReference type="Pfam" id="PF11255">
    <property type="entry name" value="DUF3054"/>
    <property type="match status" value="1"/>
</dbReference>
<keyword evidence="3" id="KW-1185">Reference proteome</keyword>
<organism evidence="2 3">
    <name type="scientific">Corynebacterium poyangense</name>
    <dbReference type="NCBI Taxonomy" id="2684405"/>
    <lineage>
        <taxon>Bacteria</taxon>
        <taxon>Bacillati</taxon>
        <taxon>Actinomycetota</taxon>
        <taxon>Actinomycetes</taxon>
        <taxon>Mycobacteriales</taxon>
        <taxon>Corynebacteriaceae</taxon>
        <taxon>Corynebacterium</taxon>
    </lineage>
</organism>
<reference evidence="2 3" key="1">
    <citation type="submission" date="2019-12" db="EMBL/GenBank/DDBJ databases">
        <title>Corynebacterium sp. nov., isolated from feces of the Anser Albifrons in China.</title>
        <authorList>
            <person name="Liu Q."/>
        </authorList>
    </citation>
    <scope>NUCLEOTIDE SEQUENCE [LARGE SCALE GENOMIC DNA]</scope>
    <source>
        <strain evidence="2 3">4H37-19</strain>
    </source>
</reference>
<evidence type="ECO:0000313" key="2">
    <source>
        <dbReference type="EMBL" id="QNQ91198.1"/>
    </source>
</evidence>
<dbReference type="RefSeq" id="WP_187974508.1">
    <property type="nucleotide sequence ID" value="NZ_CP046884.1"/>
</dbReference>
<keyword evidence="1" id="KW-0472">Membrane</keyword>
<name>A0A7H0SRM3_9CORY</name>
<dbReference type="KEGG" id="cpoy:GP475_11565"/>
<evidence type="ECO:0000256" key="1">
    <source>
        <dbReference type="SAM" id="Phobius"/>
    </source>
</evidence>
<accession>A0A7H0SRM3</accession>
<feature type="transmembrane region" description="Helical" evidence="1">
    <location>
        <begin position="92"/>
        <end position="114"/>
    </location>
</feature>
<dbReference type="AlphaFoldDB" id="A0A7H0SRM3"/>
<feature type="transmembrane region" description="Helical" evidence="1">
    <location>
        <begin position="68"/>
        <end position="86"/>
    </location>
</feature>
<dbReference type="Proteomes" id="UP000516320">
    <property type="component" value="Chromosome"/>
</dbReference>